<dbReference type="InterPro" id="IPR013087">
    <property type="entry name" value="Znf_C2H2_type"/>
</dbReference>
<evidence type="ECO:0000256" key="2">
    <source>
        <dbReference type="SAM" id="Coils"/>
    </source>
</evidence>
<dbReference type="PANTHER" id="PTHR36812">
    <property type="entry name" value="NEUROFILAMENT TRIPLET M PROTEIN-LIKE PROTEIN"/>
    <property type="match status" value="1"/>
</dbReference>
<accession>E3MFJ8</accession>
<keyword evidence="6" id="KW-1185">Reference proteome</keyword>
<dbReference type="OrthoDB" id="8922241at2759"/>
<evidence type="ECO:0000313" key="6">
    <source>
        <dbReference type="Proteomes" id="UP000008281"/>
    </source>
</evidence>
<sequence>MVQDISVDQSMCSTRSNKARILPDKKLDSDIVPSEITVVANFYKDQNQDIIAELPRLPYITSPNYGDADDYENYPNKMSSWFENTKKPGKKQSDKPPNPKKRYYCIKCEWSFDTGQQLFRHKIMHRTPGSFACQVCLTLFAHAFNTHSHWRSICPQITKSRSDIELSRSDMSEIRNFVLCAMGMANRAQQYHVLGGIIFFPSPWFLKDKYNIIDTHYQRPCHLCHVTVPDKFLECHGDVHRGRFRIDGRIYGDFFCHICGQVFQLKQSLIEHWRFDCPELMNYTPDDIFLDDEEMAALAWLFLQSTISQDKIIAMAGNTMLTLERWARDHAKKYGFLHLLDRYYHYPQEIWPLKLKTGMDIMNDSIPIMGPNAFLRPPADGNGMTLNNPVLPVHATNLLATVCPVFYATGAVFTEIIGANEDPKEPKKLHRILMRYTTTGSIIDKYKISIRTCPILRSQKINGLRRPEYYNIEKPFFPKSPSGGQSKSNTTENALYSKSWTCHARFDTRMEQTDRKENICDICMRIVGIRSLKEHWTLNCVPLRIIFPEAEDRMCVNKTIALQIKNLFKKHKTNVTHIWVHRPKKDKETESEPAERIGERRKIHVEYVESAMKNIRQSLAVLIEESRKEQDQRRELEAKLAYSVVHAIICPHCGGRINQVRFFSHLENRHFYDTETKKICREDVENWKNGGCSESYKLLETIIPKEFERTGRSMLPLIPKEIYNKACEAHKILAKRPTQGDISFNDPSSTNAYDPWTENPTTRSVVLDKPLALCDKVPKRLEKSVVTLERKKKVGLEVYFPETTVADNSSIVNQSQEGDEYRTTGSTKKMKQIENKDYKDIITGEELPADLIQIRISQDKQFFGDTQEDEARKNRLNIKTIGEFYQQVELCKEDDDYSSSEQEEEDGLEKSDDENEDDEGDLSPDEEGKPKKKKRKPNPPGQSDDDDDDEEDDEDDENNDDDNCPDSTVIKAKVQISGNILLYLFFQKRDGCDPDDESEEAMKERNQVRQFERRKHKEMSLNFKGTPEEFNETQFAKLSINVDPSKLEQLKYLTRVESDNSEDSEDSDNDGDVGDGRNLLAFSMAYENSGDFLQSALHFNKHCKEQLPPKQSGHLKEKLTRLQKSTAIDLDNDWHIDQDGPPDAVRDKKSGTIYIGGYVRPMEKNEHDDLKSVYLTRGEYARQFKIFNCEDKEGHFKFYWPMDKITIEIAIENYREFERVEMVDADILFATLLAEHDPSNKDRQKSKSKPHTTISGKRANLIIANNLELDQMKFEHPVRAVAEKEVEPEEWEDMMNLEPEEPLDDDEPARKKSKRVKDDDDDDDDMGFPGPRVRANRVRMREEFYDNYDPKVDGGDEFGPLLRNYSRASTSTVIRDSDLYEDDKDIPSISTVPPKPKLRRRGN</sequence>
<feature type="coiled-coil region" evidence="2">
    <location>
        <begin position="612"/>
        <end position="639"/>
    </location>
</feature>
<feature type="domain" description="C2H2-type" evidence="4">
    <location>
        <begin position="254"/>
        <end position="281"/>
    </location>
</feature>
<dbReference type="PANTHER" id="PTHR36812:SF9">
    <property type="entry name" value="MYB-LIKE PROTEIN X ISOFORM X1"/>
    <property type="match status" value="1"/>
</dbReference>
<dbReference type="InParanoid" id="E3MFJ8"/>
<evidence type="ECO:0000259" key="4">
    <source>
        <dbReference type="PROSITE" id="PS50157"/>
    </source>
</evidence>
<dbReference type="OMA" id="QEIWPLK"/>
<dbReference type="EMBL" id="DS268441">
    <property type="protein sequence ID" value="EFP00992.1"/>
    <property type="molecule type" value="Genomic_DNA"/>
</dbReference>
<dbReference type="SMART" id="SM00355">
    <property type="entry name" value="ZnF_C2H2"/>
    <property type="match status" value="3"/>
</dbReference>
<dbReference type="GO" id="GO:0008270">
    <property type="term" value="F:zinc ion binding"/>
    <property type="evidence" value="ECO:0007669"/>
    <property type="project" value="UniProtKB-KW"/>
</dbReference>
<dbReference type="PROSITE" id="PS50157">
    <property type="entry name" value="ZINC_FINGER_C2H2_2"/>
    <property type="match status" value="2"/>
</dbReference>
<organism evidence="6">
    <name type="scientific">Caenorhabditis remanei</name>
    <name type="common">Caenorhabditis vulgaris</name>
    <dbReference type="NCBI Taxonomy" id="31234"/>
    <lineage>
        <taxon>Eukaryota</taxon>
        <taxon>Metazoa</taxon>
        <taxon>Ecdysozoa</taxon>
        <taxon>Nematoda</taxon>
        <taxon>Chromadorea</taxon>
        <taxon>Rhabditida</taxon>
        <taxon>Rhabditina</taxon>
        <taxon>Rhabditomorpha</taxon>
        <taxon>Rhabditoidea</taxon>
        <taxon>Rhabditidae</taxon>
        <taxon>Peloderinae</taxon>
        <taxon>Caenorhabditis</taxon>
    </lineage>
</organism>
<feature type="compositionally biased region" description="Acidic residues" evidence="3">
    <location>
        <begin position="893"/>
        <end position="925"/>
    </location>
</feature>
<feature type="region of interest" description="Disordered" evidence="3">
    <location>
        <begin position="893"/>
        <end position="967"/>
    </location>
</feature>
<dbReference type="FunCoup" id="E3MFJ8">
    <property type="interactions" value="944"/>
</dbReference>
<dbReference type="Proteomes" id="UP000008281">
    <property type="component" value="Unassembled WGS sequence"/>
</dbReference>
<keyword evidence="1" id="KW-0862">Zinc</keyword>
<keyword evidence="2" id="KW-0175">Coiled coil</keyword>
<keyword evidence="1" id="KW-0863">Zinc-finger</keyword>
<reference evidence="5" key="1">
    <citation type="submission" date="2007-07" db="EMBL/GenBank/DDBJ databases">
        <title>PCAP assembly of the Caenorhabditis remanei genome.</title>
        <authorList>
            <consortium name="The Caenorhabditis remanei Sequencing Consortium"/>
            <person name="Wilson R.K."/>
        </authorList>
    </citation>
    <scope>NUCLEOTIDE SEQUENCE [LARGE SCALE GENOMIC DNA]</scope>
    <source>
        <strain evidence="5">PB4641</strain>
    </source>
</reference>
<feature type="compositionally biased region" description="Acidic residues" evidence="3">
    <location>
        <begin position="1286"/>
        <end position="1307"/>
    </location>
</feature>
<protein>
    <submittedName>
        <fullName evidence="5">CRE-SDC-1 protein</fullName>
    </submittedName>
</protein>
<dbReference type="eggNOG" id="KOG1721">
    <property type="taxonomic scope" value="Eukaryota"/>
</dbReference>
<feature type="domain" description="C2H2-type" evidence="4">
    <location>
        <begin position="103"/>
        <end position="125"/>
    </location>
</feature>
<dbReference type="Gene3D" id="3.30.160.60">
    <property type="entry name" value="Classic Zinc Finger"/>
    <property type="match status" value="1"/>
</dbReference>
<proteinExistence type="predicted"/>
<name>E3MFJ8_CAERE</name>
<feature type="region of interest" description="Disordered" evidence="3">
    <location>
        <begin position="1284"/>
        <end position="1403"/>
    </location>
</feature>
<feature type="region of interest" description="Disordered" evidence="3">
    <location>
        <begin position="1055"/>
        <end position="1075"/>
    </location>
</feature>
<gene>
    <name evidence="5" type="primary">Cre-sdc-1</name>
    <name evidence="5" type="ORF">CRE_20716</name>
</gene>
<evidence type="ECO:0000256" key="3">
    <source>
        <dbReference type="SAM" id="MobiDB-lite"/>
    </source>
</evidence>
<feature type="region of interest" description="Disordered" evidence="3">
    <location>
        <begin position="1238"/>
        <end position="1257"/>
    </location>
</feature>
<dbReference type="HOGENOM" id="CLU_270770_0_0_1"/>
<feature type="compositionally biased region" description="Acidic residues" evidence="3">
    <location>
        <begin position="1059"/>
        <end position="1073"/>
    </location>
</feature>
<feature type="compositionally biased region" description="Acidic residues" evidence="3">
    <location>
        <begin position="943"/>
        <end position="964"/>
    </location>
</feature>
<feature type="compositionally biased region" description="Basic and acidic residues" evidence="3">
    <location>
        <begin position="1339"/>
        <end position="1354"/>
    </location>
</feature>
<dbReference type="STRING" id="31234.E3MFJ8"/>
<dbReference type="PROSITE" id="PS00028">
    <property type="entry name" value="ZINC_FINGER_C2H2_1"/>
    <property type="match status" value="1"/>
</dbReference>
<evidence type="ECO:0000313" key="5">
    <source>
        <dbReference type="EMBL" id="EFP00992.1"/>
    </source>
</evidence>
<keyword evidence="1" id="KW-0479">Metal-binding</keyword>
<evidence type="ECO:0000256" key="1">
    <source>
        <dbReference type="PROSITE-ProRule" id="PRU00042"/>
    </source>
</evidence>